<evidence type="ECO:0000313" key="1">
    <source>
        <dbReference type="EMBL" id="MDN3713784.1"/>
    </source>
</evidence>
<comment type="caution">
    <text evidence="1">The sequence shown here is derived from an EMBL/GenBank/DDBJ whole genome shotgun (WGS) entry which is preliminary data.</text>
</comment>
<keyword evidence="2" id="KW-1185">Reference proteome</keyword>
<evidence type="ECO:0000313" key="2">
    <source>
        <dbReference type="Proteomes" id="UP001243846"/>
    </source>
</evidence>
<dbReference type="Proteomes" id="UP001243846">
    <property type="component" value="Unassembled WGS sequence"/>
</dbReference>
<reference evidence="2" key="1">
    <citation type="journal article" date="2019" name="Int. J. Syst. Evol. Microbiol.">
        <title>The Global Catalogue of Microorganisms (GCM) 10K type strain sequencing project: providing services to taxonomists for standard genome sequencing and annotation.</title>
        <authorList>
            <consortium name="The Broad Institute Genomics Platform"/>
            <consortium name="The Broad Institute Genome Sequencing Center for Infectious Disease"/>
            <person name="Wu L."/>
            <person name="Ma J."/>
        </authorList>
    </citation>
    <scope>NUCLEOTIDE SEQUENCE [LARGE SCALE GENOMIC DNA]</scope>
    <source>
        <strain evidence="2">CECT 8482</strain>
    </source>
</reference>
<sequence length="180" mass="21150">MHTHRHPMDVARSLQRWWDYDPEYSQILWLRHVLDAEADSRGMARVFTNFDEVLDDWRVTVGKISDGLGFDWPRDLQEAAPELDDFLTGELRHFSTPRQSLCPIGSRRFTPCSSAGSLRASRRLIMRCLMRLTKKSVRRRPMSRAWQRMHRACSRQESSPVRPMRIWQPSVTGWSKALVI</sequence>
<protein>
    <submittedName>
        <fullName evidence="1">Uncharacterized protein</fullName>
    </submittedName>
</protein>
<accession>A0ABT8DF92</accession>
<dbReference type="InterPro" id="IPR027417">
    <property type="entry name" value="P-loop_NTPase"/>
</dbReference>
<proteinExistence type="predicted"/>
<organism evidence="1 2">
    <name type="scientific">Paracoccus cavernae</name>
    <dbReference type="NCBI Taxonomy" id="1571207"/>
    <lineage>
        <taxon>Bacteria</taxon>
        <taxon>Pseudomonadati</taxon>
        <taxon>Pseudomonadota</taxon>
        <taxon>Alphaproteobacteria</taxon>
        <taxon>Rhodobacterales</taxon>
        <taxon>Paracoccaceae</taxon>
        <taxon>Paracoccus</taxon>
    </lineage>
</organism>
<dbReference type="EMBL" id="JAUFRC010000002">
    <property type="protein sequence ID" value="MDN3713784.1"/>
    <property type="molecule type" value="Genomic_DNA"/>
</dbReference>
<dbReference type="SUPFAM" id="SSF52540">
    <property type="entry name" value="P-loop containing nucleoside triphosphate hydrolases"/>
    <property type="match status" value="1"/>
</dbReference>
<name>A0ABT8DF92_9RHOB</name>
<gene>
    <name evidence="1" type="ORF">QWZ10_22175</name>
</gene>
<dbReference type="Gene3D" id="3.40.50.300">
    <property type="entry name" value="P-loop containing nucleotide triphosphate hydrolases"/>
    <property type="match status" value="1"/>
</dbReference>